<reference evidence="1 2" key="1">
    <citation type="submission" date="2015-06" db="EMBL/GenBank/DDBJ databases">
        <authorList>
            <person name="Ju K.-S."/>
            <person name="Doroghazi J.R."/>
            <person name="Metcalf W.W."/>
        </authorList>
    </citation>
    <scope>NUCLEOTIDE SEQUENCE [LARGE SCALE GENOMIC DNA]</scope>
    <source>
        <strain evidence="1 2">NRRL 3414</strain>
    </source>
</reference>
<protein>
    <submittedName>
        <fullName evidence="1">Uncharacterized protein</fullName>
    </submittedName>
</protein>
<proteinExistence type="predicted"/>
<evidence type="ECO:0000313" key="2">
    <source>
        <dbReference type="Proteomes" id="UP000037432"/>
    </source>
</evidence>
<dbReference type="EMBL" id="LFNT01000014">
    <property type="protein sequence ID" value="KMS74282.1"/>
    <property type="molecule type" value="Genomic_DNA"/>
</dbReference>
<name>A0A0J7ZFU4_STRVR</name>
<accession>A0A0J7ZFU4</accession>
<dbReference type="RefSeq" id="WP_048581764.1">
    <property type="nucleotide sequence ID" value="NZ_LFNT01000014.1"/>
</dbReference>
<evidence type="ECO:0000313" key="1">
    <source>
        <dbReference type="EMBL" id="KMS74282.1"/>
    </source>
</evidence>
<dbReference type="AlphaFoldDB" id="A0A0J7ZFU4"/>
<gene>
    <name evidence="1" type="ORF">ACM01_15415</name>
</gene>
<dbReference type="Proteomes" id="UP000037432">
    <property type="component" value="Unassembled WGS sequence"/>
</dbReference>
<sequence>MTSAHSIIATVKTIASDAEHFGWIPHTMREIDRALRFTAGGLLFTPTDLQRASLRAWVTATDHRIGTVEDGTDTDPFGFLPVAA</sequence>
<comment type="caution">
    <text evidence="1">The sequence shown here is derived from an EMBL/GenBank/DDBJ whole genome shotgun (WGS) entry which is preliminary data.</text>
</comment>
<dbReference type="PATRIC" id="fig|1938.3.peg.8670"/>
<organism evidence="1 2">
    <name type="scientific">Streptomyces viridochromogenes</name>
    <dbReference type="NCBI Taxonomy" id="1938"/>
    <lineage>
        <taxon>Bacteria</taxon>
        <taxon>Bacillati</taxon>
        <taxon>Actinomycetota</taxon>
        <taxon>Actinomycetes</taxon>
        <taxon>Kitasatosporales</taxon>
        <taxon>Streptomycetaceae</taxon>
        <taxon>Streptomyces</taxon>
    </lineage>
</organism>